<sequence>MRKIRISSLKLAVNTWNKELRLKLENSRLKKMNSLALPLRALILDSTLEWDEQKEASSDAQNNFIEEIDKEVNKGDTNLKIDIDQSVMIDQKCHKEINNDDDDVYKQENGVEIQTNDINFLDSKSDDKVIKKKEKLLLPSLLMSHS</sequence>
<proteinExistence type="predicted"/>
<name>A0ABS8RIU3_DATST</name>
<dbReference type="Proteomes" id="UP000823775">
    <property type="component" value="Unassembled WGS sequence"/>
</dbReference>
<organism evidence="1 2">
    <name type="scientific">Datura stramonium</name>
    <name type="common">Jimsonweed</name>
    <name type="synonym">Common thornapple</name>
    <dbReference type="NCBI Taxonomy" id="4076"/>
    <lineage>
        <taxon>Eukaryota</taxon>
        <taxon>Viridiplantae</taxon>
        <taxon>Streptophyta</taxon>
        <taxon>Embryophyta</taxon>
        <taxon>Tracheophyta</taxon>
        <taxon>Spermatophyta</taxon>
        <taxon>Magnoliopsida</taxon>
        <taxon>eudicotyledons</taxon>
        <taxon>Gunneridae</taxon>
        <taxon>Pentapetalae</taxon>
        <taxon>asterids</taxon>
        <taxon>lamiids</taxon>
        <taxon>Solanales</taxon>
        <taxon>Solanaceae</taxon>
        <taxon>Solanoideae</taxon>
        <taxon>Datureae</taxon>
        <taxon>Datura</taxon>
    </lineage>
</organism>
<dbReference type="EMBL" id="JACEIK010000008">
    <property type="protein sequence ID" value="MCD7446231.1"/>
    <property type="molecule type" value="Genomic_DNA"/>
</dbReference>
<protein>
    <submittedName>
        <fullName evidence="1">Uncharacterized protein</fullName>
    </submittedName>
</protein>
<gene>
    <name evidence="1" type="ORF">HAX54_048429</name>
</gene>
<reference evidence="1 2" key="1">
    <citation type="journal article" date="2021" name="BMC Genomics">
        <title>Datura genome reveals duplications of psychoactive alkaloid biosynthetic genes and high mutation rate following tissue culture.</title>
        <authorList>
            <person name="Rajewski A."/>
            <person name="Carter-House D."/>
            <person name="Stajich J."/>
            <person name="Litt A."/>
        </authorList>
    </citation>
    <scope>NUCLEOTIDE SEQUENCE [LARGE SCALE GENOMIC DNA]</scope>
    <source>
        <strain evidence="1">AR-01</strain>
    </source>
</reference>
<evidence type="ECO:0000313" key="1">
    <source>
        <dbReference type="EMBL" id="MCD7446231.1"/>
    </source>
</evidence>
<evidence type="ECO:0000313" key="2">
    <source>
        <dbReference type="Proteomes" id="UP000823775"/>
    </source>
</evidence>
<accession>A0ABS8RIU3</accession>
<keyword evidence="2" id="KW-1185">Reference proteome</keyword>
<comment type="caution">
    <text evidence="1">The sequence shown here is derived from an EMBL/GenBank/DDBJ whole genome shotgun (WGS) entry which is preliminary data.</text>
</comment>